<dbReference type="Proteomes" id="UP000636479">
    <property type="component" value="Unassembled WGS sequence"/>
</dbReference>
<evidence type="ECO:0000259" key="4">
    <source>
        <dbReference type="PROSITE" id="PS50013"/>
    </source>
</evidence>
<dbReference type="InterPro" id="IPR023779">
    <property type="entry name" value="Chromodomain_CS"/>
</dbReference>
<feature type="compositionally biased region" description="Polar residues" evidence="3">
    <location>
        <begin position="133"/>
        <end position="145"/>
    </location>
</feature>
<feature type="region of interest" description="Disordered" evidence="3">
    <location>
        <begin position="278"/>
        <end position="316"/>
    </location>
</feature>
<dbReference type="SUPFAM" id="SSF54160">
    <property type="entry name" value="Chromo domain-like"/>
    <property type="match status" value="1"/>
</dbReference>
<dbReference type="RefSeq" id="XP_037222868.1">
    <property type="nucleotide sequence ID" value="XM_037359983.1"/>
</dbReference>
<dbReference type="GO" id="GO:0005634">
    <property type="term" value="C:nucleus"/>
    <property type="evidence" value="ECO:0007669"/>
    <property type="project" value="UniProtKB-SubCell"/>
</dbReference>
<sequence length="390" mass="43760">MGKRKRHHAEPKRWYVEVILKAKRQFNSSGDIRMYEVRLGGWIYFVKWAGWSDDDNTWEPIENLLSCLSKIHRFWQLGVDQGSRTFMTNENGVIVSPLDGYIEAEKKIFAKEVPQAEVDAQNANPRRARTEWVTDSLSPSRSPSPNVDEEDVDVEAAPAKKARIATPLEAEKQPKLILRIPAMKHRQMGGDEGMVHPSQSAPQVEQLELTTPVPKDGNSAPEPKPEANMDDKESGGEVKKTWNRRQIKVKLWDGPQALESIGNPTKKRLAQQKIAPNIPHYPDKASKARRATDVEENQETSAPADVRRETTPTGNNYVGEGTLEFGSTIPEMVASDAITTSFYDAGEDPLAALRVNHDHHLANEDLNIDITMLLTSIEQQAWTDLGVDMQ</sequence>
<dbReference type="InterPro" id="IPR016197">
    <property type="entry name" value="Chromo-like_dom_sf"/>
</dbReference>
<dbReference type="GeneID" id="59342499"/>
<dbReference type="Pfam" id="PF00385">
    <property type="entry name" value="Chromo"/>
    <property type="match status" value="1"/>
</dbReference>
<feature type="compositionally biased region" description="Basic and acidic residues" evidence="3">
    <location>
        <begin position="223"/>
        <end position="239"/>
    </location>
</feature>
<evidence type="ECO:0000256" key="2">
    <source>
        <dbReference type="ARBA" id="ARBA00023242"/>
    </source>
</evidence>
<feature type="domain" description="Chromo" evidence="4">
    <location>
        <begin position="14"/>
        <end position="76"/>
    </location>
</feature>
<organism evidence="5 6">
    <name type="scientific">Mycena indigotica</name>
    <dbReference type="NCBI Taxonomy" id="2126181"/>
    <lineage>
        <taxon>Eukaryota</taxon>
        <taxon>Fungi</taxon>
        <taxon>Dikarya</taxon>
        <taxon>Basidiomycota</taxon>
        <taxon>Agaricomycotina</taxon>
        <taxon>Agaricomycetes</taxon>
        <taxon>Agaricomycetidae</taxon>
        <taxon>Agaricales</taxon>
        <taxon>Marasmiineae</taxon>
        <taxon>Mycenaceae</taxon>
        <taxon>Mycena</taxon>
    </lineage>
</organism>
<dbReference type="EMBL" id="JACAZF010000003">
    <property type="protein sequence ID" value="KAF7309418.1"/>
    <property type="molecule type" value="Genomic_DNA"/>
</dbReference>
<accession>A0A8H6T0G3</accession>
<keyword evidence="6" id="KW-1185">Reference proteome</keyword>
<dbReference type="Gene3D" id="2.40.50.40">
    <property type="match status" value="1"/>
</dbReference>
<dbReference type="PROSITE" id="PS50013">
    <property type="entry name" value="CHROMO_2"/>
    <property type="match status" value="1"/>
</dbReference>
<evidence type="ECO:0000256" key="3">
    <source>
        <dbReference type="SAM" id="MobiDB-lite"/>
    </source>
</evidence>
<gene>
    <name evidence="5" type="ORF">MIND_00312600</name>
</gene>
<dbReference type="AlphaFoldDB" id="A0A8H6T0G3"/>
<name>A0A8H6T0G3_9AGAR</name>
<comment type="subcellular location">
    <subcellularLocation>
        <location evidence="1">Nucleus</location>
    </subcellularLocation>
</comment>
<comment type="caution">
    <text evidence="5">The sequence shown here is derived from an EMBL/GenBank/DDBJ whole genome shotgun (WGS) entry which is preliminary data.</text>
</comment>
<evidence type="ECO:0000313" key="6">
    <source>
        <dbReference type="Proteomes" id="UP000636479"/>
    </source>
</evidence>
<dbReference type="GO" id="GO:0006338">
    <property type="term" value="P:chromatin remodeling"/>
    <property type="evidence" value="ECO:0007669"/>
    <property type="project" value="UniProtKB-ARBA"/>
</dbReference>
<evidence type="ECO:0000313" key="5">
    <source>
        <dbReference type="EMBL" id="KAF7309418.1"/>
    </source>
</evidence>
<feature type="compositionally biased region" description="Basic and acidic residues" evidence="3">
    <location>
        <begin position="281"/>
        <end position="293"/>
    </location>
</feature>
<dbReference type="InterPro" id="IPR000953">
    <property type="entry name" value="Chromo/chromo_shadow_dom"/>
</dbReference>
<feature type="region of interest" description="Disordered" evidence="3">
    <location>
        <begin position="117"/>
        <end position="158"/>
    </location>
</feature>
<dbReference type="PROSITE" id="PS00598">
    <property type="entry name" value="CHROMO_1"/>
    <property type="match status" value="1"/>
</dbReference>
<proteinExistence type="predicted"/>
<dbReference type="InterPro" id="IPR023780">
    <property type="entry name" value="Chromo_domain"/>
</dbReference>
<feature type="region of interest" description="Disordered" evidence="3">
    <location>
        <begin position="211"/>
        <end position="239"/>
    </location>
</feature>
<evidence type="ECO:0000256" key="1">
    <source>
        <dbReference type="ARBA" id="ARBA00004123"/>
    </source>
</evidence>
<dbReference type="SMART" id="SM00298">
    <property type="entry name" value="CHROMO"/>
    <property type="match status" value="1"/>
</dbReference>
<reference evidence="5" key="1">
    <citation type="submission" date="2020-05" db="EMBL/GenBank/DDBJ databases">
        <title>Mycena genomes resolve the evolution of fungal bioluminescence.</title>
        <authorList>
            <person name="Tsai I.J."/>
        </authorList>
    </citation>
    <scope>NUCLEOTIDE SEQUENCE</scope>
    <source>
        <strain evidence="5">171206Taipei</strain>
    </source>
</reference>
<keyword evidence="2" id="KW-0539">Nucleus</keyword>
<dbReference type="OrthoDB" id="2630497at2759"/>
<protein>
    <submittedName>
        <fullName evidence="5">Chromo domain-containing protein</fullName>
    </submittedName>
</protein>